<reference evidence="1 2" key="1">
    <citation type="submission" date="2019-05" db="EMBL/GenBank/DDBJ databases">
        <authorList>
            <consortium name="Pathogen Informatics"/>
        </authorList>
    </citation>
    <scope>NUCLEOTIDE SEQUENCE [LARGE SCALE GENOMIC DNA]</scope>
    <source>
        <strain evidence="1 2">NCTC503</strain>
    </source>
</reference>
<dbReference type="Pfam" id="PF07352">
    <property type="entry name" value="Phage_Mu_Gam"/>
    <property type="match status" value="1"/>
</dbReference>
<dbReference type="EMBL" id="LR590481">
    <property type="protein sequence ID" value="VTQ89904.1"/>
    <property type="molecule type" value="Genomic_DNA"/>
</dbReference>
<sequence length="170" mass="20209">MDNALLQEELREEIKEGFKVNDLDSANWCFRKMNAIKGKIDENNRLADEEVLRIETWRKKENEDLKNSMEFFESLLTEYYMKQREVDKKFKLSTPYGKVTSRKSKKWNYVNEEELINYLKENDMDLIKIKEDINKTELKKVFKDGVNQTTGEVLPGVEIEQIESITVKVE</sequence>
<dbReference type="RefSeq" id="WP_138210150.1">
    <property type="nucleotide sequence ID" value="NZ_CBCRUQ010000014.1"/>
</dbReference>
<dbReference type="SUPFAM" id="SSF161266">
    <property type="entry name" value="Gam-like"/>
    <property type="match status" value="1"/>
</dbReference>
<dbReference type="OrthoDB" id="1908548at2"/>
<dbReference type="KEGG" id="hhw:NCTC503_01498"/>
<gene>
    <name evidence="1" type="ORF">NCTC503_01498</name>
</gene>
<organism evidence="1 2">
    <name type="scientific">Hathewaya histolytica</name>
    <name type="common">Clostridium histolyticum</name>
    <dbReference type="NCBI Taxonomy" id="1498"/>
    <lineage>
        <taxon>Bacteria</taxon>
        <taxon>Bacillati</taxon>
        <taxon>Bacillota</taxon>
        <taxon>Clostridia</taxon>
        <taxon>Eubacteriales</taxon>
        <taxon>Clostridiaceae</taxon>
        <taxon>Hathewaya</taxon>
    </lineage>
</organism>
<dbReference type="InterPro" id="IPR009951">
    <property type="entry name" value="Host-nuc_inhib_Gam"/>
</dbReference>
<accession>A0A4U9RDS0</accession>
<dbReference type="GO" id="GO:0003690">
    <property type="term" value="F:double-stranded DNA binding"/>
    <property type="evidence" value="ECO:0007669"/>
    <property type="project" value="InterPro"/>
</dbReference>
<evidence type="ECO:0000313" key="2">
    <source>
        <dbReference type="Proteomes" id="UP000308489"/>
    </source>
</evidence>
<dbReference type="AlphaFoldDB" id="A0A4U9RDS0"/>
<keyword evidence="2" id="KW-1185">Reference proteome</keyword>
<protein>
    <submittedName>
        <fullName evidence="1">Phage protein</fullName>
    </submittedName>
</protein>
<dbReference type="Proteomes" id="UP000308489">
    <property type="component" value="Chromosome 1"/>
</dbReference>
<dbReference type="GO" id="GO:0042262">
    <property type="term" value="P:DNA protection"/>
    <property type="evidence" value="ECO:0007669"/>
    <property type="project" value="InterPro"/>
</dbReference>
<evidence type="ECO:0000313" key="1">
    <source>
        <dbReference type="EMBL" id="VTQ89904.1"/>
    </source>
</evidence>
<proteinExistence type="predicted"/>
<name>A0A4U9RDS0_HATHI</name>